<keyword evidence="1" id="KW-0472">Membrane</keyword>
<gene>
    <name evidence="2" type="ORF">HX876_26065</name>
</gene>
<accession>A0A7Y8CMM8</accession>
<feature type="transmembrane region" description="Helical" evidence="1">
    <location>
        <begin position="77"/>
        <end position="94"/>
    </location>
</feature>
<name>A0A7Y8CMM8_9PSED</name>
<comment type="caution">
    <text evidence="2">The sequence shown here is derived from an EMBL/GenBank/DDBJ whole genome shotgun (WGS) entry which is preliminary data.</text>
</comment>
<proteinExistence type="predicted"/>
<keyword evidence="1" id="KW-1133">Transmembrane helix</keyword>
<dbReference type="EMBL" id="JACAQD010000035">
    <property type="protein sequence ID" value="NWC35840.1"/>
    <property type="molecule type" value="Genomic_DNA"/>
</dbReference>
<feature type="transmembrane region" description="Helical" evidence="1">
    <location>
        <begin position="48"/>
        <end position="65"/>
    </location>
</feature>
<organism evidence="2 3">
    <name type="scientific">Pseudomonas gingeri</name>
    <dbReference type="NCBI Taxonomy" id="117681"/>
    <lineage>
        <taxon>Bacteria</taxon>
        <taxon>Pseudomonadati</taxon>
        <taxon>Pseudomonadota</taxon>
        <taxon>Gammaproteobacteria</taxon>
        <taxon>Pseudomonadales</taxon>
        <taxon>Pseudomonadaceae</taxon>
        <taxon>Pseudomonas</taxon>
    </lineage>
</organism>
<evidence type="ECO:0000313" key="2">
    <source>
        <dbReference type="EMBL" id="NWC35840.1"/>
    </source>
</evidence>
<keyword evidence="1" id="KW-0812">Transmembrane</keyword>
<sequence length="105" mass="11249">MPPATHIPAFLAGVFLCNALPHLAAGLRGEVFPTPFAKPRGKDHSSPLVNFLWGMFNLLVGLVLLSRQPVTIGFDPAFIALMAGALVIGTYLAIHFGKQRRATQA</sequence>
<dbReference type="AlphaFoldDB" id="A0A7Y8CMM8"/>
<dbReference type="Proteomes" id="UP000520592">
    <property type="component" value="Unassembled WGS sequence"/>
</dbReference>
<feature type="transmembrane region" description="Helical" evidence="1">
    <location>
        <begin position="6"/>
        <end position="27"/>
    </location>
</feature>
<protein>
    <submittedName>
        <fullName evidence="2">Uncharacterized protein</fullName>
    </submittedName>
</protein>
<evidence type="ECO:0000256" key="1">
    <source>
        <dbReference type="SAM" id="Phobius"/>
    </source>
</evidence>
<reference evidence="2 3" key="1">
    <citation type="submission" date="2020-04" db="EMBL/GenBank/DDBJ databases">
        <title>Molecular characterization of pseudomonads from Agaricus bisporus reveal novel blotch 2 pathogens in Western Europe.</title>
        <authorList>
            <person name="Taparia T."/>
            <person name="Krijger M."/>
            <person name="Haynes E."/>
            <person name="Elpinstone J.G."/>
            <person name="Noble R."/>
            <person name="Van Der Wolf J."/>
        </authorList>
    </citation>
    <scope>NUCLEOTIDE SEQUENCE [LARGE SCALE GENOMIC DNA]</scope>
    <source>
        <strain evidence="2 3">IPO3737</strain>
    </source>
</reference>
<evidence type="ECO:0000313" key="3">
    <source>
        <dbReference type="Proteomes" id="UP000520592"/>
    </source>
</evidence>